<gene>
    <name evidence="2" type="ORF">SPRG_20862</name>
</gene>
<dbReference type="GeneID" id="24141863"/>
<accession>A0A067CCA6</accession>
<proteinExistence type="predicted"/>
<feature type="region of interest" description="Disordered" evidence="1">
    <location>
        <begin position="32"/>
        <end position="54"/>
    </location>
</feature>
<dbReference type="VEuPathDB" id="FungiDB:SPRG_20862"/>
<reference evidence="2 3" key="1">
    <citation type="journal article" date="2013" name="PLoS Genet.">
        <title>Distinctive expansion of potential virulence genes in the genome of the oomycete fish pathogen Saprolegnia parasitica.</title>
        <authorList>
            <person name="Jiang R.H."/>
            <person name="de Bruijn I."/>
            <person name="Haas B.J."/>
            <person name="Belmonte R."/>
            <person name="Lobach L."/>
            <person name="Christie J."/>
            <person name="van den Ackerveken G."/>
            <person name="Bottin A."/>
            <person name="Bulone V."/>
            <person name="Diaz-Moreno S.M."/>
            <person name="Dumas B."/>
            <person name="Fan L."/>
            <person name="Gaulin E."/>
            <person name="Govers F."/>
            <person name="Grenville-Briggs L.J."/>
            <person name="Horner N.R."/>
            <person name="Levin J.Z."/>
            <person name="Mammella M."/>
            <person name="Meijer H.J."/>
            <person name="Morris P."/>
            <person name="Nusbaum C."/>
            <person name="Oome S."/>
            <person name="Phillips A.J."/>
            <person name="van Rooyen D."/>
            <person name="Rzeszutek E."/>
            <person name="Saraiva M."/>
            <person name="Secombes C.J."/>
            <person name="Seidl M.F."/>
            <person name="Snel B."/>
            <person name="Stassen J.H."/>
            <person name="Sykes S."/>
            <person name="Tripathy S."/>
            <person name="van den Berg H."/>
            <person name="Vega-Arreguin J.C."/>
            <person name="Wawra S."/>
            <person name="Young S.K."/>
            <person name="Zeng Q."/>
            <person name="Dieguez-Uribeondo J."/>
            <person name="Russ C."/>
            <person name="Tyler B.M."/>
            <person name="van West P."/>
        </authorList>
    </citation>
    <scope>NUCLEOTIDE SEQUENCE [LARGE SCALE GENOMIC DNA]</scope>
    <source>
        <strain evidence="2 3">CBS 223.65</strain>
    </source>
</reference>
<evidence type="ECO:0000313" key="3">
    <source>
        <dbReference type="Proteomes" id="UP000030745"/>
    </source>
</evidence>
<name>A0A067CCA6_SAPPC</name>
<organism evidence="2 3">
    <name type="scientific">Saprolegnia parasitica (strain CBS 223.65)</name>
    <dbReference type="NCBI Taxonomy" id="695850"/>
    <lineage>
        <taxon>Eukaryota</taxon>
        <taxon>Sar</taxon>
        <taxon>Stramenopiles</taxon>
        <taxon>Oomycota</taxon>
        <taxon>Saprolegniomycetes</taxon>
        <taxon>Saprolegniales</taxon>
        <taxon>Saprolegniaceae</taxon>
        <taxon>Saprolegnia</taxon>
    </lineage>
</organism>
<dbReference type="EMBL" id="KK583242">
    <property type="protein sequence ID" value="KDO24457.1"/>
    <property type="molecule type" value="Genomic_DNA"/>
</dbReference>
<feature type="non-terminal residue" evidence="2">
    <location>
        <position position="1"/>
    </location>
</feature>
<evidence type="ECO:0000313" key="2">
    <source>
        <dbReference type="EMBL" id="KDO24457.1"/>
    </source>
</evidence>
<dbReference type="AlphaFoldDB" id="A0A067CCA6"/>
<keyword evidence="3" id="KW-1185">Reference proteome</keyword>
<dbReference type="KEGG" id="spar:SPRG_20862"/>
<protein>
    <submittedName>
        <fullName evidence="2">Uncharacterized protein</fullName>
    </submittedName>
</protein>
<dbReference type="RefSeq" id="XP_012204893.1">
    <property type="nucleotide sequence ID" value="XM_012349503.1"/>
</dbReference>
<sequence>SVAHRPRPFVLSPPTWHQAAPGRVLRAARCADDALPRPSRPRPRTPPRSTPLEGWLEGCARGAHDRAASARSAARAAPEERPRARWQADVFSCAAMFISVSSLSGILLLFRNGATSSKGNGAPWIAVKCPFSQASRRSRTTICSCARPSETSIARIFSPCKGRRLMEQAAHYQAALEFAN</sequence>
<dbReference type="Proteomes" id="UP000030745">
    <property type="component" value="Unassembled WGS sequence"/>
</dbReference>
<evidence type="ECO:0000256" key="1">
    <source>
        <dbReference type="SAM" id="MobiDB-lite"/>
    </source>
</evidence>